<dbReference type="Proteomes" id="UP000561066">
    <property type="component" value="Unassembled WGS sequence"/>
</dbReference>
<dbReference type="InterPro" id="IPR001509">
    <property type="entry name" value="Epimerase_deHydtase"/>
</dbReference>
<evidence type="ECO:0000256" key="2">
    <source>
        <dbReference type="ARBA" id="ARBA00023277"/>
    </source>
</evidence>
<dbReference type="InterPro" id="IPR050005">
    <property type="entry name" value="DenD"/>
</dbReference>
<reference evidence="4 5" key="1">
    <citation type="submission" date="2020-04" db="EMBL/GenBank/DDBJ databases">
        <title>Description of novel Gluconacetobacter.</title>
        <authorList>
            <person name="Sombolestani A."/>
        </authorList>
    </citation>
    <scope>NUCLEOTIDE SEQUENCE [LARGE SCALE GENOMIC DNA]</scope>
    <source>
        <strain evidence="4 5">LMG 21312</strain>
    </source>
</reference>
<name>A0A7W4J9J5_9PROT</name>
<dbReference type="InterPro" id="IPR036291">
    <property type="entry name" value="NAD(P)-bd_dom_sf"/>
</dbReference>
<dbReference type="RefSeq" id="WP_182944536.1">
    <property type="nucleotide sequence ID" value="NZ_JABEQH010000023.1"/>
</dbReference>
<keyword evidence="5" id="KW-1185">Reference proteome</keyword>
<proteinExistence type="predicted"/>
<protein>
    <submittedName>
        <fullName evidence="4">SDR family oxidoreductase</fullName>
    </submittedName>
</protein>
<dbReference type="NCBIfam" id="NF043036">
    <property type="entry name" value="ErythonDh"/>
    <property type="match status" value="1"/>
</dbReference>
<comment type="caution">
    <text evidence="4">The sequence shown here is derived from an EMBL/GenBank/DDBJ whole genome shotgun (WGS) entry which is preliminary data.</text>
</comment>
<dbReference type="Pfam" id="PF01370">
    <property type="entry name" value="Epimerase"/>
    <property type="match status" value="1"/>
</dbReference>
<dbReference type="AlphaFoldDB" id="A0A7W4J9J5"/>
<dbReference type="GO" id="GO:0016491">
    <property type="term" value="F:oxidoreductase activity"/>
    <property type="evidence" value="ECO:0007669"/>
    <property type="project" value="InterPro"/>
</dbReference>
<dbReference type="Gene3D" id="3.90.25.10">
    <property type="entry name" value="UDP-galactose 4-epimerase, domain 1"/>
    <property type="match status" value="1"/>
</dbReference>
<keyword evidence="1" id="KW-0521">NADP</keyword>
<sequence length="333" mass="35441">MHVLILGAAGMIGRKLAEALGRAPVVGSQAITRLTLADVVLPAAPPGLEDRTDCRIADLGQPGEAARMAALRPDLVFHLAAIVSGDAEANLEKGYRINLDGTRALFDALRLNAADGARPRVIFASTNAVFGGDMPDVIGDDYLLTPQTSYGTQKAMCELLLADYTRRGLLDGIGLRLPTICVRPGKPNLAASGFFSNIIREPLVGQEAILPVGEDVRHWMTSPRSAVSFFLHAATLDPATLGGRPNLTMPGLSVTVGEQIEALRKIAGPRAVALIRREPDPLIQRIVTGWARAFDPARARALGFVAEAAFEDIIQAHIDDELGGEQPGLRRAS</sequence>
<feature type="domain" description="NAD-dependent epimerase/dehydratase" evidence="3">
    <location>
        <begin position="3"/>
        <end position="220"/>
    </location>
</feature>
<dbReference type="PANTHER" id="PTHR43103:SF3">
    <property type="entry name" value="ADP-L-GLYCERO-D-MANNO-HEPTOSE-6-EPIMERASE"/>
    <property type="match status" value="1"/>
</dbReference>
<organism evidence="4 5">
    <name type="scientific">Gluconacetobacter johannae</name>
    <dbReference type="NCBI Taxonomy" id="112140"/>
    <lineage>
        <taxon>Bacteria</taxon>
        <taxon>Pseudomonadati</taxon>
        <taxon>Pseudomonadota</taxon>
        <taxon>Alphaproteobacteria</taxon>
        <taxon>Acetobacterales</taxon>
        <taxon>Acetobacteraceae</taxon>
        <taxon>Gluconacetobacter</taxon>
    </lineage>
</organism>
<dbReference type="PANTHER" id="PTHR43103">
    <property type="entry name" value="NUCLEOSIDE-DIPHOSPHATE-SUGAR EPIMERASE"/>
    <property type="match status" value="1"/>
</dbReference>
<dbReference type="SUPFAM" id="SSF51735">
    <property type="entry name" value="NAD(P)-binding Rossmann-fold domains"/>
    <property type="match status" value="1"/>
</dbReference>
<keyword evidence="2" id="KW-0119">Carbohydrate metabolism</keyword>
<dbReference type="CDD" id="cd05238">
    <property type="entry name" value="Gne_like_SDR_e"/>
    <property type="match status" value="1"/>
</dbReference>
<accession>A0A7W4J9J5</accession>
<dbReference type="EMBL" id="JABEQH010000023">
    <property type="protein sequence ID" value="MBB2177190.1"/>
    <property type="molecule type" value="Genomic_DNA"/>
</dbReference>
<evidence type="ECO:0000259" key="3">
    <source>
        <dbReference type="Pfam" id="PF01370"/>
    </source>
</evidence>
<dbReference type="Gene3D" id="3.40.50.720">
    <property type="entry name" value="NAD(P)-binding Rossmann-like Domain"/>
    <property type="match status" value="1"/>
</dbReference>
<evidence type="ECO:0000313" key="5">
    <source>
        <dbReference type="Proteomes" id="UP000561066"/>
    </source>
</evidence>
<evidence type="ECO:0000313" key="4">
    <source>
        <dbReference type="EMBL" id="MBB2177190.1"/>
    </source>
</evidence>
<evidence type="ECO:0000256" key="1">
    <source>
        <dbReference type="ARBA" id="ARBA00022857"/>
    </source>
</evidence>
<gene>
    <name evidence="4" type="ORF">HLH21_14860</name>
</gene>